<name>A0A1I8ASY0_9BILA</name>
<evidence type="ECO:0000313" key="2">
    <source>
        <dbReference type="WBParaSite" id="L893_g885.t1"/>
    </source>
</evidence>
<accession>A0A1I8ASY0</accession>
<dbReference type="WBParaSite" id="L893_g885.t1">
    <property type="protein sequence ID" value="L893_g885.t1"/>
    <property type="gene ID" value="L893_g885"/>
</dbReference>
<sequence>MPASGPALIHLELSSPCSGNGVSRFGSHHKSAQPCLSSPPSELVLPTDFVFFSTGRRAKGPSALCFRVRTASRFGGGGTVYSDGDSPPSTLPRPTAEAAKPFEVCALSR</sequence>
<evidence type="ECO:0000313" key="1">
    <source>
        <dbReference type="Proteomes" id="UP000095287"/>
    </source>
</evidence>
<dbReference type="Proteomes" id="UP000095287">
    <property type="component" value="Unplaced"/>
</dbReference>
<keyword evidence="1" id="KW-1185">Reference proteome</keyword>
<reference evidence="2" key="1">
    <citation type="submission" date="2016-11" db="UniProtKB">
        <authorList>
            <consortium name="WormBaseParasite"/>
        </authorList>
    </citation>
    <scope>IDENTIFICATION</scope>
</reference>
<protein>
    <submittedName>
        <fullName evidence="2">Uncharacterized protein</fullName>
    </submittedName>
</protein>
<proteinExistence type="predicted"/>
<organism evidence="1 2">
    <name type="scientific">Steinernema glaseri</name>
    <dbReference type="NCBI Taxonomy" id="37863"/>
    <lineage>
        <taxon>Eukaryota</taxon>
        <taxon>Metazoa</taxon>
        <taxon>Ecdysozoa</taxon>
        <taxon>Nematoda</taxon>
        <taxon>Chromadorea</taxon>
        <taxon>Rhabditida</taxon>
        <taxon>Tylenchina</taxon>
        <taxon>Panagrolaimomorpha</taxon>
        <taxon>Strongyloidoidea</taxon>
        <taxon>Steinernematidae</taxon>
        <taxon>Steinernema</taxon>
    </lineage>
</organism>
<dbReference type="AlphaFoldDB" id="A0A1I8ASY0"/>